<dbReference type="Proteomes" id="UP000192758">
    <property type="component" value="Unassembled WGS sequence"/>
</dbReference>
<keyword evidence="1" id="KW-0472">Membrane</keyword>
<dbReference type="VEuPathDB" id="MicrosporidiaDB:EHP00_1192"/>
<keyword evidence="3" id="KW-1185">Reference proteome</keyword>
<protein>
    <submittedName>
        <fullName evidence="2">Uncharacterized protein</fullName>
    </submittedName>
</protein>
<keyword evidence="1" id="KW-1133">Transmembrane helix</keyword>
<feature type="transmembrane region" description="Helical" evidence="1">
    <location>
        <begin position="6"/>
        <end position="33"/>
    </location>
</feature>
<sequence>MFLINLFINSLFVNGLILNSIFINSLFVNGLILNRLKINSKYLKNINKSDKHLDYENIIEKLKTLNNDVIEAKKYYNQFKDYPNTLKNIEINKHNLFLLGWLSKDIKNTENKIFLIQHVNNKIKEFKKDMKKNKKINSKQKKFIEKVSDYTIIQNNKILVNLKSLKGKLETFVNNKKELLS</sequence>
<proteinExistence type="predicted"/>
<evidence type="ECO:0000313" key="2">
    <source>
        <dbReference type="EMBL" id="OQS55461.1"/>
    </source>
</evidence>
<dbReference type="AlphaFoldDB" id="A0A1W0E892"/>
<comment type="caution">
    <text evidence="2">The sequence shown here is derived from an EMBL/GenBank/DDBJ whole genome shotgun (WGS) entry which is preliminary data.</text>
</comment>
<evidence type="ECO:0000256" key="1">
    <source>
        <dbReference type="SAM" id="Phobius"/>
    </source>
</evidence>
<evidence type="ECO:0000313" key="3">
    <source>
        <dbReference type="Proteomes" id="UP000192758"/>
    </source>
</evidence>
<organism evidence="2 3">
    <name type="scientific">Ecytonucleospora hepatopenaei</name>
    <dbReference type="NCBI Taxonomy" id="646526"/>
    <lineage>
        <taxon>Eukaryota</taxon>
        <taxon>Fungi</taxon>
        <taxon>Fungi incertae sedis</taxon>
        <taxon>Microsporidia</taxon>
        <taxon>Enterocytozoonidae</taxon>
        <taxon>Ecytonucleospora</taxon>
    </lineage>
</organism>
<accession>A0A1W0E892</accession>
<reference evidence="2 3" key="1">
    <citation type="journal article" date="2017" name="Environ. Microbiol.">
        <title>Decay of the glycolytic pathway and adaptation to intranuclear parasitism within Enterocytozoonidae microsporidia.</title>
        <authorList>
            <person name="Wiredu Boakye D."/>
            <person name="Jaroenlak P."/>
            <person name="Prachumwat A."/>
            <person name="Williams T.A."/>
            <person name="Bateman K.S."/>
            <person name="Itsathitphaisarn O."/>
            <person name="Sritunyalucksana K."/>
            <person name="Paszkiewicz K.H."/>
            <person name="Moore K.A."/>
            <person name="Stentiford G.D."/>
            <person name="Williams B.A."/>
        </authorList>
    </citation>
    <scope>NUCLEOTIDE SEQUENCE [LARGE SCALE GENOMIC DNA]</scope>
    <source>
        <strain evidence="2 3">TH1</strain>
    </source>
</reference>
<gene>
    <name evidence="2" type="ORF">EHP00_1192</name>
</gene>
<keyword evidence="1" id="KW-0812">Transmembrane</keyword>
<dbReference type="EMBL" id="MNPJ01000009">
    <property type="protein sequence ID" value="OQS55461.1"/>
    <property type="molecule type" value="Genomic_DNA"/>
</dbReference>
<name>A0A1W0E892_9MICR</name>